<dbReference type="PROSITE" id="PS00674">
    <property type="entry name" value="AAA"/>
    <property type="match status" value="1"/>
</dbReference>
<dbReference type="SMART" id="SM00028">
    <property type="entry name" value="TPR"/>
    <property type="match status" value="1"/>
</dbReference>
<dbReference type="InterPro" id="IPR003593">
    <property type="entry name" value="AAA+_ATPase"/>
</dbReference>
<feature type="repeat" description="TPR" evidence="4">
    <location>
        <begin position="18"/>
        <end position="51"/>
    </location>
</feature>
<evidence type="ECO:0000256" key="3">
    <source>
        <dbReference type="ARBA" id="ARBA00023054"/>
    </source>
</evidence>
<dbReference type="SUPFAM" id="SSF48452">
    <property type="entry name" value="TPR-like"/>
    <property type="match status" value="1"/>
</dbReference>
<dbReference type="AlphaFoldDB" id="A0A3M8BD22"/>
<evidence type="ECO:0000256" key="4">
    <source>
        <dbReference type="PROSITE-ProRule" id="PRU00339"/>
    </source>
</evidence>
<gene>
    <name evidence="7" type="ORF">EDM57_02130</name>
</gene>
<dbReference type="InterPro" id="IPR027417">
    <property type="entry name" value="P-loop_NTPase"/>
</dbReference>
<keyword evidence="4" id="KW-0802">TPR repeat</keyword>
<dbReference type="RefSeq" id="WP_122903131.1">
    <property type="nucleotide sequence ID" value="NZ_RHHS01000008.1"/>
</dbReference>
<dbReference type="SMART" id="SM00382">
    <property type="entry name" value="AAA"/>
    <property type="match status" value="1"/>
</dbReference>
<protein>
    <submittedName>
        <fullName evidence="7">AAA family ATPase</fullName>
    </submittedName>
</protein>
<dbReference type="InterPro" id="IPR003959">
    <property type="entry name" value="ATPase_AAA_core"/>
</dbReference>
<dbReference type="EMBL" id="RHHS01000008">
    <property type="protein sequence ID" value="RNB61182.1"/>
    <property type="molecule type" value="Genomic_DNA"/>
</dbReference>
<keyword evidence="2 5" id="KW-0067">ATP-binding</keyword>
<dbReference type="Pfam" id="PF00004">
    <property type="entry name" value="AAA"/>
    <property type="match status" value="1"/>
</dbReference>
<dbReference type="InterPro" id="IPR011990">
    <property type="entry name" value="TPR-like_helical_dom_sf"/>
</dbReference>
<dbReference type="InterPro" id="IPR050168">
    <property type="entry name" value="AAA_ATPase_domain"/>
</dbReference>
<keyword evidence="1 5" id="KW-0547">Nucleotide-binding</keyword>
<feature type="domain" description="AAA+ ATPase" evidence="6">
    <location>
        <begin position="195"/>
        <end position="332"/>
    </location>
</feature>
<evidence type="ECO:0000256" key="1">
    <source>
        <dbReference type="ARBA" id="ARBA00022741"/>
    </source>
</evidence>
<dbReference type="OrthoDB" id="9809379at2"/>
<keyword evidence="3" id="KW-0175">Coiled coil</keyword>
<reference evidence="7 8" key="1">
    <citation type="submission" date="2018-10" db="EMBL/GenBank/DDBJ databases">
        <title>Phylogenomics of Brevibacillus.</title>
        <authorList>
            <person name="Dunlap C."/>
        </authorList>
    </citation>
    <scope>NUCLEOTIDE SEQUENCE [LARGE SCALE GENOMIC DNA]</scope>
    <source>
        <strain evidence="7 8">DSM 100115</strain>
    </source>
</reference>
<sequence>MEKIDVLLQMTKSNPENASAWYLLGLEYAATGKNNEALQAFTEALRCNDPALTQQIIGELGKLSLAQSPASAPVQSETSVPAEAAAGKAEVVAVYQTNDAERHEAVDEAADETKAEKVPVFAINQPKAASHIQGLGSERPFQVISGGQAGKRDRAETPITFADVGGLHAVKNAIHMKIIKPFVSPGLFERFRKKVGGGILLYGPPGCGKTFIAKATAGECRARFIPIHISDILDPYIGVSEQNLREVFSSARANKPSVLFLDEMDALGYNRSRSATSSMRTLIDTLLTEIEGIDTNTDKMLIIGATNMPWDVDPAFKRPGRFDKMIFVSPPDEEARATIFRIKLHERPIEQIDYALLAKETDLYSGADIENVVELATEEVIAEIMRTGVERPLTMKDLKNAIQSTQPSTIDWLRTVKNYVKYANQGGLYNDVEAFLSRYKRI</sequence>
<comment type="caution">
    <text evidence="7">The sequence shown here is derived from an EMBL/GenBank/DDBJ whole genome shotgun (WGS) entry which is preliminary data.</text>
</comment>
<dbReference type="GO" id="GO:0016887">
    <property type="term" value="F:ATP hydrolysis activity"/>
    <property type="evidence" value="ECO:0007669"/>
    <property type="project" value="InterPro"/>
</dbReference>
<dbReference type="FunFam" id="3.40.50.300:FF:001025">
    <property type="entry name" value="ATPase family, AAA domain-containing 2B"/>
    <property type="match status" value="1"/>
</dbReference>
<proteinExistence type="inferred from homology"/>
<comment type="similarity">
    <text evidence="5">Belongs to the AAA ATPase family.</text>
</comment>
<dbReference type="PANTHER" id="PTHR23077:SF171">
    <property type="entry name" value="NUCLEAR VALOSIN-CONTAINING PROTEIN-LIKE"/>
    <property type="match status" value="1"/>
</dbReference>
<dbReference type="PANTHER" id="PTHR23077">
    <property type="entry name" value="AAA-FAMILY ATPASE"/>
    <property type="match status" value="1"/>
</dbReference>
<dbReference type="Gene3D" id="1.10.8.60">
    <property type="match status" value="1"/>
</dbReference>
<dbReference type="Proteomes" id="UP000268829">
    <property type="component" value="Unassembled WGS sequence"/>
</dbReference>
<evidence type="ECO:0000259" key="6">
    <source>
        <dbReference type="SMART" id="SM00382"/>
    </source>
</evidence>
<organism evidence="7 8">
    <name type="scientific">Brevibacillus gelatini</name>
    <dbReference type="NCBI Taxonomy" id="1655277"/>
    <lineage>
        <taxon>Bacteria</taxon>
        <taxon>Bacillati</taxon>
        <taxon>Bacillota</taxon>
        <taxon>Bacilli</taxon>
        <taxon>Bacillales</taxon>
        <taxon>Paenibacillaceae</taxon>
        <taxon>Brevibacillus</taxon>
    </lineage>
</organism>
<dbReference type="PROSITE" id="PS50005">
    <property type="entry name" value="TPR"/>
    <property type="match status" value="1"/>
</dbReference>
<evidence type="ECO:0000313" key="8">
    <source>
        <dbReference type="Proteomes" id="UP000268829"/>
    </source>
</evidence>
<keyword evidence="8" id="KW-1185">Reference proteome</keyword>
<dbReference type="GO" id="GO:0005524">
    <property type="term" value="F:ATP binding"/>
    <property type="evidence" value="ECO:0007669"/>
    <property type="project" value="UniProtKB-KW"/>
</dbReference>
<dbReference type="Gene3D" id="1.25.40.10">
    <property type="entry name" value="Tetratricopeptide repeat domain"/>
    <property type="match status" value="1"/>
</dbReference>
<accession>A0A3M8BD22</accession>
<dbReference type="SUPFAM" id="SSF52540">
    <property type="entry name" value="P-loop containing nucleoside triphosphate hydrolases"/>
    <property type="match status" value="1"/>
</dbReference>
<dbReference type="InterPro" id="IPR019734">
    <property type="entry name" value="TPR_rpt"/>
</dbReference>
<dbReference type="Gene3D" id="3.40.50.300">
    <property type="entry name" value="P-loop containing nucleotide triphosphate hydrolases"/>
    <property type="match status" value="1"/>
</dbReference>
<evidence type="ECO:0000256" key="5">
    <source>
        <dbReference type="RuleBase" id="RU003651"/>
    </source>
</evidence>
<evidence type="ECO:0000256" key="2">
    <source>
        <dbReference type="ARBA" id="ARBA00022840"/>
    </source>
</evidence>
<dbReference type="InterPro" id="IPR003960">
    <property type="entry name" value="ATPase_AAA_CS"/>
</dbReference>
<name>A0A3M8BD22_9BACL</name>
<evidence type="ECO:0000313" key="7">
    <source>
        <dbReference type="EMBL" id="RNB61182.1"/>
    </source>
</evidence>